<dbReference type="EMBL" id="AP026867">
    <property type="protein sequence ID" value="BDS10375.1"/>
    <property type="molecule type" value="Genomic_DNA"/>
</dbReference>
<dbReference type="GO" id="GO:0004595">
    <property type="term" value="F:pantetheine-phosphate adenylyltransferase activity"/>
    <property type="evidence" value="ECO:0007669"/>
    <property type="project" value="UniProtKB-UniRule"/>
</dbReference>
<dbReference type="AlphaFoldDB" id="A0A916DR02"/>
<dbReference type="PANTHER" id="PTHR21342:SF1">
    <property type="entry name" value="PHOSPHOPANTETHEINE ADENYLYLTRANSFERASE"/>
    <property type="match status" value="1"/>
</dbReference>
<dbReference type="InterPro" id="IPR004821">
    <property type="entry name" value="Cyt_trans-like"/>
</dbReference>
<dbReference type="GO" id="GO:0005737">
    <property type="term" value="C:cytoplasm"/>
    <property type="evidence" value="ECO:0007669"/>
    <property type="project" value="UniProtKB-SubCell"/>
</dbReference>
<dbReference type="InterPro" id="IPR014729">
    <property type="entry name" value="Rossmann-like_a/b/a_fold"/>
</dbReference>
<keyword evidence="5 9" id="KW-0067">ATP-binding</keyword>
<comment type="catalytic activity">
    <reaction evidence="8 9">
        <text>(R)-4'-phosphopantetheine + ATP + H(+) = 3'-dephospho-CoA + diphosphate</text>
        <dbReference type="Rhea" id="RHEA:19801"/>
        <dbReference type="ChEBI" id="CHEBI:15378"/>
        <dbReference type="ChEBI" id="CHEBI:30616"/>
        <dbReference type="ChEBI" id="CHEBI:33019"/>
        <dbReference type="ChEBI" id="CHEBI:57328"/>
        <dbReference type="ChEBI" id="CHEBI:61723"/>
        <dbReference type="EC" id="2.7.7.3"/>
    </reaction>
</comment>
<evidence type="ECO:0000256" key="6">
    <source>
        <dbReference type="ARBA" id="ARBA00022842"/>
    </source>
</evidence>
<dbReference type="NCBIfam" id="TIGR01510">
    <property type="entry name" value="coaD_prev_kdtB"/>
    <property type="match status" value="1"/>
</dbReference>
<evidence type="ECO:0000256" key="8">
    <source>
        <dbReference type="ARBA" id="ARBA00029346"/>
    </source>
</evidence>
<evidence type="ECO:0000259" key="10">
    <source>
        <dbReference type="Pfam" id="PF01467"/>
    </source>
</evidence>
<evidence type="ECO:0000256" key="3">
    <source>
        <dbReference type="ARBA" id="ARBA00022695"/>
    </source>
</evidence>
<dbReference type="Proteomes" id="UP001060919">
    <property type="component" value="Chromosome"/>
</dbReference>
<dbReference type="RefSeq" id="WP_264791695.1">
    <property type="nucleotide sequence ID" value="NZ_AP026867.1"/>
</dbReference>
<evidence type="ECO:0000256" key="1">
    <source>
        <dbReference type="ARBA" id="ARBA00022490"/>
    </source>
</evidence>
<keyword evidence="7 9" id="KW-0173">Coenzyme A biosynthesis</keyword>
<keyword evidence="4 9" id="KW-0547">Nucleotide-binding</keyword>
<sequence>MRIAVFAGSFDPVTKGHVDIVKRAIPLFDKIIVAMGINSAKRYFFETEQRIAFLEAAYEQEPKVEIDTYEQLTAFYCKEKGANFLLRGLRNSTDFNYENTIANLNSTIGENLETVFLMADPQYSCYSSTVVREIIKGGGDASIFLPARVVALLEQ</sequence>
<gene>
    <name evidence="9" type="primary">coaD</name>
    <name evidence="11" type="ORF">AsAng_0010830</name>
</gene>
<feature type="binding site" evidence="9">
    <location>
        <begin position="88"/>
        <end position="90"/>
    </location>
    <ligand>
        <name>ATP</name>
        <dbReference type="ChEBI" id="CHEBI:30616"/>
    </ligand>
</feature>
<dbReference type="EC" id="2.7.7.3" evidence="9"/>
<feature type="binding site" evidence="9">
    <location>
        <position position="17"/>
    </location>
    <ligand>
        <name>ATP</name>
        <dbReference type="ChEBI" id="CHEBI:30616"/>
    </ligand>
</feature>
<dbReference type="NCBIfam" id="TIGR00125">
    <property type="entry name" value="cyt_tran_rel"/>
    <property type="match status" value="1"/>
</dbReference>
<dbReference type="PRINTS" id="PR01020">
    <property type="entry name" value="LPSBIOSNTHSS"/>
</dbReference>
<feature type="domain" description="Cytidyltransferase-like" evidence="10">
    <location>
        <begin position="5"/>
        <end position="133"/>
    </location>
</feature>
<evidence type="ECO:0000256" key="7">
    <source>
        <dbReference type="ARBA" id="ARBA00022993"/>
    </source>
</evidence>
<dbReference type="HAMAP" id="MF_00151">
    <property type="entry name" value="PPAT_bact"/>
    <property type="match status" value="1"/>
</dbReference>
<feature type="binding site" evidence="9">
    <location>
        <position position="41"/>
    </location>
    <ligand>
        <name>substrate</name>
    </ligand>
</feature>
<dbReference type="KEGG" id="aup:AsAng_0010830"/>
<evidence type="ECO:0000256" key="9">
    <source>
        <dbReference type="HAMAP-Rule" id="MF_00151"/>
    </source>
</evidence>
<dbReference type="Pfam" id="PF01467">
    <property type="entry name" value="CTP_transf_like"/>
    <property type="match status" value="1"/>
</dbReference>
<evidence type="ECO:0000313" key="11">
    <source>
        <dbReference type="EMBL" id="BDS10375.1"/>
    </source>
</evidence>
<evidence type="ECO:0000313" key="12">
    <source>
        <dbReference type="Proteomes" id="UP001060919"/>
    </source>
</evidence>
<comment type="subcellular location">
    <subcellularLocation>
        <location evidence="9">Cytoplasm</location>
    </subcellularLocation>
</comment>
<dbReference type="GO" id="GO:0015937">
    <property type="term" value="P:coenzyme A biosynthetic process"/>
    <property type="evidence" value="ECO:0007669"/>
    <property type="project" value="UniProtKB-UniRule"/>
</dbReference>
<keyword evidence="6 9" id="KW-0460">Magnesium</keyword>
<protein>
    <recommendedName>
        <fullName evidence="9">Phosphopantetheine adenylyltransferase</fullName>
        <ecNumber evidence="9">2.7.7.3</ecNumber>
    </recommendedName>
    <alternativeName>
        <fullName evidence="9">Dephospho-CoA pyrophosphorylase</fullName>
    </alternativeName>
    <alternativeName>
        <fullName evidence="9">Pantetheine-phosphate adenylyltransferase</fullName>
        <shortName evidence="9">PPAT</shortName>
    </alternativeName>
</protein>
<organism evidence="11 12">
    <name type="scientific">Aureispira anguillae</name>
    <dbReference type="NCBI Taxonomy" id="2864201"/>
    <lineage>
        <taxon>Bacteria</taxon>
        <taxon>Pseudomonadati</taxon>
        <taxon>Bacteroidota</taxon>
        <taxon>Saprospiria</taxon>
        <taxon>Saprospirales</taxon>
        <taxon>Saprospiraceae</taxon>
        <taxon>Aureispira</taxon>
    </lineage>
</organism>
<comment type="cofactor">
    <cofactor evidence="9">
        <name>Mg(2+)</name>
        <dbReference type="ChEBI" id="CHEBI:18420"/>
    </cofactor>
</comment>
<feature type="binding site" evidence="9">
    <location>
        <begin position="9"/>
        <end position="10"/>
    </location>
    <ligand>
        <name>ATP</name>
        <dbReference type="ChEBI" id="CHEBI:30616"/>
    </ligand>
</feature>
<comment type="function">
    <text evidence="9">Reversibly transfers an adenylyl group from ATP to 4'-phosphopantetheine, yielding dephospho-CoA (dPCoA) and pyrophosphate.</text>
</comment>
<feature type="site" description="Transition state stabilizer" evidence="9">
    <location>
        <position position="17"/>
    </location>
</feature>
<feature type="binding site" evidence="9">
    <location>
        <position position="9"/>
    </location>
    <ligand>
        <name>substrate</name>
    </ligand>
</feature>
<dbReference type="InterPro" id="IPR001980">
    <property type="entry name" value="PPAT"/>
</dbReference>
<evidence type="ECO:0000256" key="4">
    <source>
        <dbReference type="ARBA" id="ARBA00022741"/>
    </source>
</evidence>
<proteinExistence type="inferred from homology"/>
<keyword evidence="2 9" id="KW-0808">Transferase</keyword>
<accession>A0A916DR02</accession>
<comment type="subunit">
    <text evidence="9">Homohexamer.</text>
</comment>
<dbReference type="GO" id="GO:0005524">
    <property type="term" value="F:ATP binding"/>
    <property type="evidence" value="ECO:0007669"/>
    <property type="project" value="UniProtKB-KW"/>
</dbReference>
<feature type="binding site" evidence="9">
    <location>
        <position position="73"/>
    </location>
    <ligand>
        <name>substrate</name>
    </ligand>
</feature>
<feature type="binding site" evidence="9">
    <location>
        <position position="98"/>
    </location>
    <ligand>
        <name>ATP</name>
        <dbReference type="ChEBI" id="CHEBI:30616"/>
    </ligand>
</feature>
<evidence type="ECO:0000256" key="5">
    <source>
        <dbReference type="ARBA" id="ARBA00022840"/>
    </source>
</evidence>
<comment type="similarity">
    <text evidence="9">Belongs to the bacterial CoaD family.</text>
</comment>
<keyword evidence="12" id="KW-1185">Reference proteome</keyword>
<dbReference type="CDD" id="cd02163">
    <property type="entry name" value="PPAT"/>
    <property type="match status" value="1"/>
</dbReference>
<feature type="binding site" evidence="9">
    <location>
        <begin position="123"/>
        <end position="129"/>
    </location>
    <ligand>
        <name>ATP</name>
        <dbReference type="ChEBI" id="CHEBI:30616"/>
    </ligand>
</feature>
<dbReference type="Gene3D" id="3.40.50.620">
    <property type="entry name" value="HUPs"/>
    <property type="match status" value="1"/>
</dbReference>
<keyword evidence="1 9" id="KW-0963">Cytoplasm</keyword>
<dbReference type="PANTHER" id="PTHR21342">
    <property type="entry name" value="PHOSPHOPANTETHEINE ADENYLYLTRANSFERASE"/>
    <property type="match status" value="1"/>
</dbReference>
<reference evidence="11" key="1">
    <citation type="submission" date="2022-09" db="EMBL/GenBank/DDBJ databases">
        <title>Aureispira anguillicida sp. nov., isolated from Leptocephalus of Japanese eel Anguilla japonica.</title>
        <authorList>
            <person name="Yuasa K."/>
            <person name="Mekata T."/>
            <person name="Ikunari K."/>
        </authorList>
    </citation>
    <scope>NUCLEOTIDE SEQUENCE</scope>
    <source>
        <strain evidence="11">EL160426</strain>
    </source>
</reference>
<dbReference type="SUPFAM" id="SSF52374">
    <property type="entry name" value="Nucleotidylyl transferase"/>
    <property type="match status" value="1"/>
</dbReference>
<feature type="binding site" evidence="9">
    <location>
        <position position="87"/>
    </location>
    <ligand>
        <name>substrate</name>
    </ligand>
</feature>
<name>A0A916DR02_9BACT</name>
<keyword evidence="3 9" id="KW-0548">Nucleotidyltransferase</keyword>
<evidence type="ECO:0000256" key="2">
    <source>
        <dbReference type="ARBA" id="ARBA00022679"/>
    </source>
</evidence>
<comment type="pathway">
    <text evidence="9">Cofactor biosynthesis; coenzyme A biosynthesis; CoA from (R)-pantothenate: step 4/5.</text>
</comment>